<gene>
    <name evidence="3" type="ORF">ESP62_008535</name>
</gene>
<dbReference type="Gene3D" id="3.40.50.1240">
    <property type="entry name" value="Phosphoglycerate mutase-like"/>
    <property type="match status" value="1"/>
</dbReference>
<dbReference type="InterPro" id="IPR013078">
    <property type="entry name" value="His_Pase_superF_clade-1"/>
</dbReference>
<evidence type="ECO:0000313" key="4">
    <source>
        <dbReference type="Proteomes" id="UP001515100"/>
    </source>
</evidence>
<feature type="active site" description="Tele-phosphohistidine intermediate" evidence="1">
    <location>
        <position position="15"/>
    </location>
</feature>
<reference evidence="3" key="1">
    <citation type="submission" date="2019-09" db="EMBL/GenBank/DDBJ databases">
        <authorList>
            <person name="Li J."/>
        </authorList>
    </citation>
    <scope>NUCLEOTIDE SEQUENCE [LARGE SCALE GENOMIC DNA]</scope>
    <source>
        <strain evidence="3">NRBC 14897</strain>
    </source>
</reference>
<dbReference type="Proteomes" id="UP001515100">
    <property type="component" value="Unassembled WGS sequence"/>
</dbReference>
<evidence type="ECO:0000256" key="2">
    <source>
        <dbReference type="PIRSR" id="PIRSR613078-2"/>
    </source>
</evidence>
<sequence length="219" mass="24274">MTLESHQRRVVLWRHGRTEWNVAGRVQGQTDTQLDEVGREQARSAAVRLAALAPDRIVSSDLVRARDTAQQLAEATGLDVGLDERLREMNFGGREGMTWREAWAAFPDGMRAWVDGDETQIPGSETHRGAGDRFAAALHDHVSRLRAGGTLVVVAHGAVLRTGACSFLQIPESHWSSLGALSNCSWSVLEENRRGDWSKWRLTEWNAGTLPEPVLSDEQ</sequence>
<dbReference type="PANTHER" id="PTHR48100:SF62">
    <property type="entry name" value="GLUCOSYL-3-PHOSPHOGLYCERATE PHOSPHATASE"/>
    <property type="match status" value="1"/>
</dbReference>
<dbReference type="GO" id="GO:0005737">
    <property type="term" value="C:cytoplasm"/>
    <property type="evidence" value="ECO:0007669"/>
    <property type="project" value="TreeGrafter"/>
</dbReference>
<dbReference type="SUPFAM" id="SSF53254">
    <property type="entry name" value="Phosphoglycerate mutase-like"/>
    <property type="match status" value="1"/>
</dbReference>
<dbReference type="InterPro" id="IPR050275">
    <property type="entry name" value="PGM_Phosphatase"/>
</dbReference>
<organism evidence="3 4">
    <name type="scientific">Aeromicrobium fastidiosum</name>
    <dbReference type="NCBI Taxonomy" id="52699"/>
    <lineage>
        <taxon>Bacteria</taxon>
        <taxon>Bacillati</taxon>
        <taxon>Actinomycetota</taxon>
        <taxon>Actinomycetes</taxon>
        <taxon>Propionibacteriales</taxon>
        <taxon>Nocardioidaceae</taxon>
        <taxon>Aeromicrobium</taxon>
    </lineage>
</organism>
<dbReference type="EMBL" id="SDPP02000002">
    <property type="protein sequence ID" value="KAA1378397.1"/>
    <property type="molecule type" value="Genomic_DNA"/>
</dbReference>
<accession>A0A641APS5</accession>
<feature type="binding site" evidence="2">
    <location>
        <begin position="14"/>
        <end position="21"/>
    </location>
    <ligand>
        <name>substrate</name>
    </ligand>
</feature>
<feature type="active site" description="Proton donor/acceptor" evidence="1">
    <location>
        <position position="88"/>
    </location>
</feature>
<proteinExistence type="predicted"/>
<dbReference type="GO" id="GO:0016791">
    <property type="term" value="F:phosphatase activity"/>
    <property type="evidence" value="ECO:0007669"/>
    <property type="project" value="TreeGrafter"/>
</dbReference>
<dbReference type="PANTHER" id="PTHR48100">
    <property type="entry name" value="BROAD-SPECIFICITY PHOSPHATASE YOR283W-RELATED"/>
    <property type="match status" value="1"/>
</dbReference>
<dbReference type="SMART" id="SM00855">
    <property type="entry name" value="PGAM"/>
    <property type="match status" value="1"/>
</dbReference>
<dbReference type="RefSeq" id="WP_129182738.1">
    <property type="nucleotide sequence ID" value="NZ_JAGIOG010000001.1"/>
</dbReference>
<dbReference type="InterPro" id="IPR029033">
    <property type="entry name" value="His_PPase_superfam"/>
</dbReference>
<dbReference type="OrthoDB" id="4697614at2"/>
<dbReference type="Pfam" id="PF00300">
    <property type="entry name" value="His_Phos_1"/>
    <property type="match status" value="1"/>
</dbReference>
<evidence type="ECO:0000313" key="3">
    <source>
        <dbReference type="EMBL" id="KAA1378397.1"/>
    </source>
</evidence>
<protein>
    <submittedName>
        <fullName evidence="3">Histidine phosphatase family protein</fullName>
    </submittedName>
</protein>
<dbReference type="AlphaFoldDB" id="A0A641APS5"/>
<dbReference type="CDD" id="cd07067">
    <property type="entry name" value="HP_PGM_like"/>
    <property type="match status" value="1"/>
</dbReference>
<keyword evidence="4" id="KW-1185">Reference proteome</keyword>
<evidence type="ECO:0000256" key="1">
    <source>
        <dbReference type="PIRSR" id="PIRSR613078-1"/>
    </source>
</evidence>
<comment type="caution">
    <text evidence="3">The sequence shown here is derived from an EMBL/GenBank/DDBJ whole genome shotgun (WGS) entry which is preliminary data.</text>
</comment>
<feature type="binding site" evidence="2">
    <location>
        <position position="64"/>
    </location>
    <ligand>
        <name>substrate</name>
    </ligand>
</feature>
<name>A0A641APS5_9ACTN</name>